<proteinExistence type="predicted"/>
<evidence type="ECO:0000256" key="1">
    <source>
        <dbReference type="SAM" id="MobiDB-lite"/>
    </source>
</evidence>
<organism evidence="2 3">
    <name type="scientific">Apatococcus fuscideae</name>
    <dbReference type="NCBI Taxonomy" id="2026836"/>
    <lineage>
        <taxon>Eukaryota</taxon>
        <taxon>Viridiplantae</taxon>
        <taxon>Chlorophyta</taxon>
        <taxon>core chlorophytes</taxon>
        <taxon>Trebouxiophyceae</taxon>
        <taxon>Chlorellales</taxon>
        <taxon>Chlorellaceae</taxon>
        <taxon>Apatococcus</taxon>
    </lineage>
</organism>
<feature type="compositionally biased region" description="Basic and acidic residues" evidence="1">
    <location>
        <begin position="47"/>
        <end position="59"/>
    </location>
</feature>
<feature type="region of interest" description="Disordered" evidence="1">
    <location>
        <begin position="1"/>
        <end position="93"/>
    </location>
</feature>
<dbReference type="EMBL" id="JALJOV010000507">
    <property type="protein sequence ID" value="KAK9863166.1"/>
    <property type="molecule type" value="Genomic_DNA"/>
</dbReference>
<sequence length="93" mass="10199">MRGQVKRSRERAASPVLQRRKTLRSAEADTPAATAKKRRAQKLLSRMSKEDHTVTEQKGGKSHGRAQRLNRTENRPPKASSGHMVVLSGVGAG</sequence>
<evidence type="ECO:0000313" key="3">
    <source>
        <dbReference type="Proteomes" id="UP001485043"/>
    </source>
</evidence>
<comment type="caution">
    <text evidence="2">The sequence shown here is derived from an EMBL/GenBank/DDBJ whole genome shotgun (WGS) entry which is preliminary data.</text>
</comment>
<protein>
    <submittedName>
        <fullName evidence="2">Uncharacterized protein</fullName>
    </submittedName>
</protein>
<gene>
    <name evidence="2" type="ORF">WJX84_002778</name>
</gene>
<name>A0AAW1T2E4_9CHLO</name>
<dbReference type="Proteomes" id="UP001485043">
    <property type="component" value="Unassembled WGS sequence"/>
</dbReference>
<reference evidence="2 3" key="1">
    <citation type="journal article" date="2024" name="Nat. Commun.">
        <title>Phylogenomics reveals the evolutionary origins of lichenization in chlorophyte algae.</title>
        <authorList>
            <person name="Puginier C."/>
            <person name="Libourel C."/>
            <person name="Otte J."/>
            <person name="Skaloud P."/>
            <person name="Haon M."/>
            <person name="Grisel S."/>
            <person name="Petersen M."/>
            <person name="Berrin J.G."/>
            <person name="Delaux P.M."/>
            <person name="Dal Grande F."/>
            <person name="Keller J."/>
        </authorList>
    </citation>
    <scope>NUCLEOTIDE SEQUENCE [LARGE SCALE GENOMIC DNA]</scope>
    <source>
        <strain evidence="2 3">SAG 2523</strain>
    </source>
</reference>
<accession>A0AAW1T2E4</accession>
<keyword evidence="3" id="KW-1185">Reference proteome</keyword>
<evidence type="ECO:0000313" key="2">
    <source>
        <dbReference type="EMBL" id="KAK9863166.1"/>
    </source>
</evidence>
<dbReference type="AlphaFoldDB" id="A0AAW1T2E4"/>